<evidence type="ECO:0000313" key="2">
    <source>
        <dbReference type="EMBL" id="NMO22133.1"/>
    </source>
</evidence>
<evidence type="ECO:0000259" key="1">
    <source>
        <dbReference type="Pfam" id="PF07791"/>
    </source>
</evidence>
<gene>
    <name evidence="2" type="ORF">HG543_45840</name>
</gene>
<protein>
    <recommendedName>
        <fullName evidence="1">Immunity MXAN-0049 protein domain-containing protein</fullName>
    </recommendedName>
</protein>
<dbReference type="Proteomes" id="UP000518300">
    <property type="component" value="Unassembled WGS sequence"/>
</dbReference>
<dbReference type="EMBL" id="JABBJJ010000387">
    <property type="protein sequence ID" value="NMO22133.1"/>
    <property type="molecule type" value="Genomic_DNA"/>
</dbReference>
<organism evidence="2 3">
    <name type="scientific">Pyxidicoccus fallax</name>
    <dbReference type="NCBI Taxonomy" id="394095"/>
    <lineage>
        <taxon>Bacteria</taxon>
        <taxon>Pseudomonadati</taxon>
        <taxon>Myxococcota</taxon>
        <taxon>Myxococcia</taxon>
        <taxon>Myxococcales</taxon>
        <taxon>Cystobacterineae</taxon>
        <taxon>Myxococcaceae</taxon>
        <taxon>Pyxidicoccus</taxon>
    </lineage>
</organism>
<name>A0A848LXM3_9BACT</name>
<dbReference type="Pfam" id="PF07791">
    <property type="entry name" value="Imm11"/>
    <property type="match status" value="1"/>
</dbReference>
<sequence length="198" mass="22134">MNATHSYFILNQTINDENCLIDDLPRPLKKTAWAASEGIRMGDTYPSGVRLQMSNRFRGMVVPDLIPNTLLKHMVSGRLKALLEKEAGVEIEFLSFALYNHKGRVAAQDCFIANVIGTQDCADMAKTEGEPSIISPGKFEALFKLALDPERVPPEARLFRLEVMPRVLVIRDDLRSVLEQNGITGIQYIAMGEQCRVV</sequence>
<feature type="domain" description="Immunity MXAN-0049 protein" evidence="1">
    <location>
        <begin position="36"/>
        <end position="192"/>
    </location>
</feature>
<evidence type="ECO:0000313" key="3">
    <source>
        <dbReference type="Proteomes" id="UP000518300"/>
    </source>
</evidence>
<proteinExistence type="predicted"/>
<dbReference type="InterPro" id="IPR012433">
    <property type="entry name" value="Imm11"/>
</dbReference>
<comment type="caution">
    <text evidence="2">The sequence shown here is derived from an EMBL/GenBank/DDBJ whole genome shotgun (WGS) entry which is preliminary data.</text>
</comment>
<accession>A0A848LXM3</accession>
<reference evidence="2 3" key="1">
    <citation type="submission" date="2020-04" db="EMBL/GenBank/DDBJ databases">
        <title>Draft genome of Pyxidicoccus fallax type strain.</title>
        <authorList>
            <person name="Whitworth D.E."/>
        </authorList>
    </citation>
    <scope>NUCLEOTIDE SEQUENCE [LARGE SCALE GENOMIC DNA]</scope>
    <source>
        <strain evidence="2 3">DSM 14698</strain>
    </source>
</reference>
<dbReference type="AlphaFoldDB" id="A0A848LXM3"/>
<dbReference type="RefSeq" id="WP_169351292.1">
    <property type="nucleotide sequence ID" value="NZ_JABBJJ010000387.1"/>
</dbReference>
<keyword evidence="3" id="KW-1185">Reference proteome</keyword>